<dbReference type="EMBL" id="RQIS01000008">
    <property type="protein sequence ID" value="RQH06022.1"/>
    <property type="molecule type" value="Genomic_DNA"/>
</dbReference>
<dbReference type="InterPro" id="IPR002010">
    <property type="entry name" value="T3SS_IM_R"/>
</dbReference>
<evidence type="ECO:0000256" key="7">
    <source>
        <dbReference type="ARBA" id="ARBA00023136"/>
    </source>
</evidence>
<name>A0A3N6NAH7_9BURK</name>
<keyword evidence="11" id="KW-0969">Cilium</keyword>
<accession>A0A3N6NAH7</accession>
<keyword evidence="4 10" id="KW-1003">Cell membrane</keyword>
<dbReference type="NCBIfam" id="TIGR01400">
    <property type="entry name" value="fliR"/>
    <property type="match status" value="1"/>
</dbReference>
<evidence type="ECO:0000256" key="2">
    <source>
        <dbReference type="ARBA" id="ARBA00009772"/>
    </source>
</evidence>
<keyword evidence="11" id="KW-0966">Cell projection</keyword>
<dbReference type="RefSeq" id="WP_124151398.1">
    <property type="nucleotide sequence ID" value="NZ_RQIS01000008.1"/>
</dbReference>
<gene>
    <name evidence="11" type="primary">fliR</name>
    <name evidence="11" type="ORF">D1Y85_12600</name>
</gene>
<organism evidence="11 12">
    <name type="scientific">Paraburkholderia dinghuensis</name>
    <dbReference type="NCBI Taxonomy" id="2305225"/>
    <lineage>
        <taxon>Bacteria</taxon>
        <taxon>Pseudomonadati</taxon>
        <taxon>Pseudomonadota</taxon>
        <taxon>Betaproteobacteria</taxon>
        <taxon>Burkholderiales</taxon>
        <taxon>Burkholderiaceae</taxon>
        <taxon>Paraburkholderia</taxon>
    </lineage>
</organism>
<evidence type="ECO:0000256" key="6">
    <source>
        <dbReference type="ARBA" id="ARBA00022989"/>
    </source>
</evidence>
<dbReference type="GO" id="GO:0009425">
    <property type="term" value="C:bacterial-type flagellum basal body"/>
    <property type="evidence" value="ECO:0007669"/>
    <property type="project" value="UniProtKB-SubCell"/>
</dbReference>
<comment type="caution">
    <text evidence="11">The sequence shown here is derived from an EMBL/GenBank/DDBJ whole genome shotgun (WGS) entry which is preliminary data.</text>
</comment>
<comment type="subcellular location">
    <subcellularLocation>
        <location evidence="10">Cell membrane</location>
        <topology evidence="10">Multi-pass membrane protein</topology>
    </subcellularLocation>
    <subcellularLocation>
        <location evidence="10">Bacterial flagellum basal body</location>
    </subcellularLocation>
</comment>
<dbReference type="PRINTS" id="PR00953">
    <property type="entry name" value="TYPE3IMRPROT"/>
</dbReference>
<feature type="transmembrane region" description="Helical" evidence="10">
    <location>
        <begin position="214"/>
        <end position="234"/>
    </location>
</feature>
<feature type="transmembrane region" description="Helical" evidence="10">
    <location>
        <begin position="12"/>
        <end position="34"/>
    </location>
</feature>
<dbReference type="AlphaFoldDB" id="A0A3N6NAH7"/>
<evidence type="ECO:0000256" key="8">
    <source>
        <dbReference type="ARBA" id="ARBA00023143"/>
    </source>
</evidence>
<dbReference type="Proteomes" id="UP000272778">
    <property type="component" value="Unassembled WGS sequence"/>
</dbReference>
<reference evidence="11 12" key="1">
    <citation type="submission" date="2018-11" db="EMBL/GenBank/DDBJ databases">
        <title>Paraburkholderia sp. DHOA04, isolated from soil.</title>
        <authorList>
            <person name="Gao Z.-H."/>
            <person name="Qiu L.-H."/>
            <person name="Fu J.-C."/>
        </authorList>
    </citation>
    <scope>NUCLEOTIDE SEQUENCE [LARGE SCALE GENOMIC DNA]</scope>
    <source>
        <strain evidence="11 12">DHOA04</strain>
    </source>
</reference>
<evidence type="ECO:0000256" key="1">
    <source>
        <dbReference type="ARBA" id="ARBA00002578"/>
    </source>
</evidence>
<feature type="transmembrane region" description="Helical" evidence="10">
    <location>
        <begin position="147"/>
        <end position="167"/>
    </location>
</feature>
<dbReference type="GO" id="GO:0005886">
    <property type="term" value="C:plasma membrane"/>
    <property type="evidence" value="ECO:0007669"/>
    <property type="project" value="UniProtKB-SubCell"/>
</dbReference>
<comment type="similarity">
    <text evidence="2 10">Belongs to the FliR/MopE/SpaR family.</text>
</comment>
<evidence type="ECO:0000256" key="3">
    <source>
        <dbReference type="ARBA" id="ARBA00021717"/>
    </source>
</evidence>
<keyword evidence="5 10" id="KW-0812">Transmembrane</keyword>
<dbReference type="InterPro" id="IPR006303">
    <property type="entry name" value="FliR"/>
</dbReference>
<protein>
    <recommendedName>
        <fullName evidence="3 9">Flagellar biosynthetic protein FliR</fullName>
    </recommendedName>
</protein>
<evidence type="ECO:0000256" key="9">
    <source>
        <dbReference type="NCBIfam" id="TIGR01400"/>
    </source>
</evidence>
<evidence type="ECO:0000256" key="4">
    <source>
        <dbReference type="ARBA" id="ARBA00022475"/>
    </source>
</evidence>
<dbReference type="PANTHER" id="PTHR30065:SF8">
    <property type="entry name" value="FLAGELLAR BIOSYNTHETIC PROTEIN FLIR"/>
    <property type="match status" value="1"/>
</dbReference>
<feature type="transmembrane region" description="Helical" evidence="10">
    <location>
        <begin position="124"/>
        <end position="141"/>
    </location>
</feature>
<dbReference type="GO" id="GO:0006605">
    <property type="term" value="P:protein targeting"/>
    <property type="evidence" value="ECO:0007669"/>
    <property type="project" value="UniProtKB-UniRule"/>
</dbReference>
<evidence type="ECO:0000313" key="12">
    <source>
        <dbReference type="Proteomes" id="UP000272778"/>
    </source>
</evidence>
<feature type="transmembrane region" description="Helical" evidence="10">
    <location>
        <begin position="179"/>
        <end position="202"/>
    </location>
</feature>
<feature type="transmembrane region" description="Helical" evidence="10">
    <location>
        <begin position="46"/>
        <end position="67"/>
    </location>
</feature>
<dbReference type="OrthoDB" id="9797790at2"/>
<evidence type="ECO:0000256" key="10">
    <source>
        <dbReference type="RuleBase" id="RU362071"/>
    </source>
</evidence>
<dbReference type="PANTHER" id="PTHR30065">
    <property type="entry name" value="FLAGELLAR BIOSYNTHETIC PROTEIN FLIR"/>
    <property type="match status" value="1"/>
</dbReference>
<keyword evidence="6 10" id="KW-1133">Transmembrane helix</keyword>
<evidence type="ECO:0000256" key="5">
    <source>
        <dbReference type="ARBA" id="ARBA00022692"/>
    </source>
</evidence>
<keyword evidence="11" id="KW-0282">Flagellum</keyword>
<dbReference type="GO" id="GO:0044780">
    <property type="term" value="P:bacterial-type flagellum assembly"/>
    <property type="evidence" value="ECO:0007669"/>
    <property type="project" value="UniProtKB-UniRule"/>
</dbReference>
<evidence type="ECO:0000313" key="11">
    <source>
        <dbReference type="EMBL" id="RQH06022.1"/>
    </source>
</evidence>
<keyword evidence="7 10" id="KW-0472">Membrane</keyword>
<comment type="function">
    <text evidence="1 10">Role in flagellar biosynthesis.</text>
</comment>
<feature type="transmembrane region" description="Helical" evidence="10">
    <location>
        <begin position="79"/>
        <end position="112"/>
    </location>
</feature>
<keyword evidence="8 10" id="KW-0975">Bacterial flagellum</keyword>
<sequence>MFTVTYAQLNGWLTAFLWPFTRILALIAAAPILGHRSLPTRVKIGLAGFTTLIVAPTLGAMPQATVFSAEGVWILANQFLIGIALGFVMQLVFAIVSTAGELMGLGMGLGFATFFDTMAASNQSAISSVLNMFAMLAFLVFDGHLQMIAALVATFQSVPISANVLAAPGWRMLAEWGSVIFSSGMLLALPVVVALLITNLSLGILNRAAPQIGIFQVGFAVTVLAGLLLSMLMVPNMIPFFARLFDSGIEEMGRVAEALRPPG</sequence>
<proteinExistence type="inferred from homology"/>
<keyword evidence="12" id="KW-1185">Reference proteome</keyword>
<dbReference type="Pfam" id="PF01311">
    <property type="entry name" value="Bac_export_1"/>
    <property type="match status" value="1"/>
</dbReference>